<comment type="caution">
    <text evidence="1">The sequence shown here is derived from an EMBL/GenBank/DDBJ whole genome shotgun (WGS) entry which is preliminary data.</text>
</comment>
<reference evidence="1 2" key="1">
    <citation type="journal article" date="2022" name="DNA Res.">
        <title>Chromosomal-level genome assembly of the orchid tree Bauhinia variegata (Leguminosae; Cercidoideae) supports the allotetraploid origin hypothesis of Bauhinia.</title>
        <authorList>
            <person name="Zhong Y."/>
            <person name="Chen Y."/>
            <person name="Zheng D."/>
            <person name="Pang J."/>
            <person name="Liu Y."/>
            <person name="Luo S."/>
            <person name="Meng S."/>
            <person name="Qian L."/>
            <person name="Wei D."/>
            <person name="Dai S."/>
            <person name="Zhou R."/>
        </authorList>
    </citation>
    <scope>NUCLEOTIDE SEQUENCE [LARGE SCALE GENOMIC DNA]</scope>
    <source>
        <strain evidence="1">BV-YZ2020</strain>
    </source>
</reference>
<dbReference type="Proteomes" id="UP000828941">
    <property type="component" value="Chromosome 12"/>
</dbReference>
<dbReference type="EMBL" id="CM039437">
    <property type="protein sequence ID" value="KAI4308621.1"/>
    <property type="molecule type" value="Genomic_DNA"/>
</dbReference>
<organism evidence="1 2">
    <name type="scientific">Bauhinia variegata</name>
    <name type="common">Purple orchid tree</name>
    <name type="synonym">Phanera variegata</name>
    <dbReference type="NCBI Taxonomy" id="167791"/>
    <lineage>
        <taxon>Eukaryota</taxon>
        <taxon>Viridiplantae</taxon>
        <taxon>Streptophyta</taxon>
        <taxon>Embryophyta</taxon>
        <taxon>Tracheophyta</taxon>
        <taxon>Spermatophyta</taxon>
        <taxon>Magnoliopsida</taxon>
        <taxon>eudicotyledons</taxon>
        <taxon>Gunneridae</taxon>
        <taxon>Pentapetalae</taxon>
        <taxon>rosids</taxon>
        <taxon>fabids</taxon>
        <taxon>Fabales</taxon>
        <taxon>Fabaceae</taxon>
        <taxon>Cercidoideae</taxon>
        <taxon>Cercideae</taxon>
        <taxon>Bauhiniinae</taxon>
        <taxon>Bauhinia</taxon>
    </lineage>
</organism>
<name>A0ACB9LFP9_BAUVA</name>
<evidence type="ECO:0000313" key="2">
    <source>
        <dbReference type="Proteomes" id="UP000828941"/>
    </source>
</evidence>
<keyword evidence="2" id="KW-1185">Reference proteome</keyword>
<evidence type="ECO:0000313" key="1">
    <source>
        <dbReference type="EMBL" id="KAI4308621.1"/>
    </source>
</evidence>
<gene>
    <name evidence="1" type="ORF">L6164_031678</name>
</gene>
<sequence>MILYPYCSLLMVAFLLLINRGSSHNHCKELRCGDNGPPIRFPFYLIDDKADYSGYPSGFGLSCTDKSQTLLELSDVKLLVEQIDYQDQIIYTSNPKDCLPNQLLKIINSSNLPSKVGVDPTDFSSTFFNCSSVEYKNLRTNYWTTDEQDLFSCPIVVVHSYYDIVDLDLLSCTKLFDVTTDLFGFNYEYNNILRWSKPNCRTCESKNMMCKMINNETNGETECFTCDATKGVTSSIIIASGVTGPILSVLLIVALFYIYNYFKTKGEDQARVENFLEDYRTNATIPATDVKLKMELEVIHELE</sequence>
<protein>
    <submittedName>
        <fullName evidence="1">Uncharacterized protein</fullName>
    </submittedName>
</protein>
<accession>A0ACB9LFP9</accession>
<proteinExistence type="predicted"/>